<accession>A0A918A0F6</accession>
<reference evidence="2" key="2">
    <citation type="submission" date="2020-09" db="EMBL/GenBank/DDBJ databases">
        <authorList>
            <person name="Sun Q."/>
            <person name="Zhou Y."/>
        </authorList>
    </citation>
    <scope>NUCLEOTIDE SEQUENCE</scope>
    <source>
        <strain evidence="2">CGMCC 4.7201</strain>
    </source>
</reference>
<gene>
    <name evidence="2" type="ORF">GCM10012280_70790</name>
</gene>
<evidence type="ECO:0000313" key="3">
    <source>
        <dbReference type="Proteomes" id="UP000641932"/>
    </source>
</evidence>
<keyword evidence="3" id="KW-1185">Reference proteome</keyword>
<feature type="transmembrane region" description="Helical" evidence="1">
    <location>
        <begin position="56"/>
        <end position="76"/>
    </location>
</feature>
<keyword evidence="1" id="KW-0472">Membrane</keyword>
<organism evidence="2 3">
    <name type="scientific">Wenjunlia tyrosinilytica</name>
    <dbReference type="NCBI Taxonomy" id="1544741"/>
    <lineage>
        <taxon>Bacteria</taxon>
        <taxon>Bacillati</taxon>
        <taxon>Actinomycetota</taxon>
        <taxon>Actinomycetes</taxon>
        <taxon>Kitasatosporales</taxon>
        <taxon>Streptomycetaceae</taxon>
        <taxon>Wenjunlia</taxon>
    </lineage>
</organism>
<evidence type="ECO:0000256" key="1">
    <source>
        <dbReference type="SAM" id="Phobius"/>
    </source>
</evidence>
<sequence length="139" mass="14620">MGYLMQAAKAAAAAVAATLAGWRLFESLYVWADHAADTEVDSGQSEWFAGTTQYLVANATGWVFLPVAVWGLLRLIRVRGNHLAIIISAFVWVAFTAPHLVGSHPSPATVVAWVAVQTAATAAASVAQSAVTPANKAMR</sequence>
<dbReference type="Proteomes" id="UP000641932">
    <property type="component" value="Unassembled WGS sequence"/>
</dbReference>
<comment type="caution">
    <text evidence="2">The sequence shown here is derived from an EMBL/GenBank/DDBJ whole genome shotgun (WGS) entry which is preliminary data.</text>
</comment>
<feature type="transmembrane region" description="Helical" evidence="1">
    <location>
        <begin position="108"/>
        <end position="131"/>
    </location>
</feature>
<proteinExistence type="predicted"/>
<dbReference type="EMBL" id="BMMS01000072">
    <property type="protein sequence ID" value="GGP00936.1"/>
    <property type="molecule type" value="Genomic_DNA"/>
</dbReference>
<protein>
    <submittedName>
        <fullName evidence="2">Uncharacterized protein</fullName>
    </submittedName>
</protein>
<keyword evidence="1" id="KW-1133">Transmembrane helix</keyword>
<reference evidence="2" key="1">
    <citation type="journal article" date="2014" name="Int. J. Syst. Evol. Microbiol.">
        <title>Complete genome sequence of Corynebacterium casei LMG S-19264T (=DSM 44701T), isolated from a smear-ripened cheese.</title>
        <authorList>
            <consortium name="US DOE Joint Genome Institute (JGI-PGF)"/>
            <person name="Walter F."/>
            <person name="Albersmeier A."/>
            <person name="Kalinowski J."/>
            <person name="Ruckert C."/>
        </authorList>
    </citation>
    <scope>NUCLEOTIDE SEQUENCE</scope>
    <source>
        <strain evidence="2">CGMCC 4.7201</strain>
    </source>
</reference>
<feature type="transmembrane region" description="Helical" evidence="1">
    <location>
        <begin position="83"/>
        <end position="102"/>
    </location>
</feature>
<name>A0A918A0F6_9ACTN</name>
<keyword evidence="1" id="KW-0812">Transmembrane</keyword>
<dbReference type="AlphaFoldDB" id="A0A918A0F6"/>
<evidence type="ECO:0000313" key="2">
    <source>
        <dbReference type="EMBL" id="GGP00936.1"/>
    </source>
</evidence>